<accession>A0A0L6VCV0</accession>
<reference evidence="2 3" key="1">
    <citation type="submission" date="2015-08" db="EMBL/GenBank/DDBJ databases">
        <title>Next Generation Sequencing and Analysis of the Genome of Puccinia sorghi L Schw, the Causal Agent of Maize Common Rust.</title>
        <authorList>
            <person name="Rochi L."/>
            <person name="Burguener G."/>
            <person name="Darino M."/>
            <person name="Turjanski A."/>
            <person name="Kreff E."/>
            <person name="Dieguez M.J."/>
            <person name="Sacco F."/>
        </authorList>
    </citation>
    <scope>NUCLEOTIDE SEQUENCE [LARGE SCALE GENOMIC DNA]</scope>
    <source>
        <strain evidence="2 3">RO10H11247</strain>
    </source>
</reference>
<proteinExistence type="predicted"/>
<feature type="signal peptide" evidence="1">
    <location>
        <begin position="1"/>
        <end position="20"/>
    </location>
</feature>
<dbReference type="STRING" id="27349.A0A0L6VCV0"/>
<dbReference type="VEuPathDB" id="FungiDB:VP01_1940g3"/>
<dbReference type="AlphaFoldDB" id="A0A0L6VCV0"/>
<evidence type="ECO:0000313" key="3">
    <source>
        <dbReference type="Proteomes" id="UP000037035"/>
    </source>
</evidence>
<protein>
    <submittedName>
        <fullName evidence="2">Uncharacterized protein</fullName>
    </submittedName>
</protein>
<dbReference type="EMBL" id="LAVV01006771">
    <property type="protein sequence ID" value="KNZ58377.1"/>
    <property type="molecule type" value="Genomic_DNA"/>
</dbReference>
<sequence>MNTCHIYLFLSLALSPAAFSLLTGFDPKNLPMKSDPDAGQTGYNRCGTTAKPNSLCQTLFINSAEDFCVFGPPKPLAVGEAERIAVAYCSKDGHGTRLIPPNTFTSMHYVRTPHYVQITALGDVNQCPCSFIDLYSPKLTSHQTTKGEKWVSLSFWVSIPSSKSKSCVSRILICVSTYSADGHGNPIGGLVFGERGQFDRWTEFLAYDELSIRACFNTDQAYRYCEHIYDVEGSRWNMPGNYDTPGFDQCEGDDVPLPMGEYRRPDGSIYKWQRGSSPQPPPGTPGKLKTCKAYVVSKFFVRAPGATYSRSGRRSASPTTNIGS</sequence>
<feature type="chain" id="PRO_5005568481" evidence="1">
    <location>
        <begin position="21"/>
        <end position="324"/>
    </location>
</feature>
<name>A0A0L6VCV0_9BASI</name>
<keyword evidence="3" id="KW-1185">Reference proteome</keyword>
<dbReference type="Proteomes" id="UP000037035">
    <property type="component" value="Unassembled WGS sequence"/>
</dbReference>
<comment type="caution">
    <text evidence="2">The sequence shown here is derived from an EMBL/GenBank/DDBJ whole genome shotgun (WGS) entry which is preliminary data.</text>
</comment>
<dbReference type="OrthoDB" id="2564904at2759"/>
<evidence type="ECO:0000256" key="1">
    <source>
        <dbReference type="SAM" id="SignalP"/>
    </source>
</evidence>
<organism evidence="2 3">
    <name type="scientific">Puccinia sorghi</name>
    <dbReference type="NCBI Taxonomy" id="27349"/>
    <lineage>
        <taxon>Eukaryota</taxon>
        <taxon>Fungi</taxon>
        <taxon>Dikarya</taxon>
        <taxon>Basidiomycota</taxon>
        <taxon>Pucciniomycotina</taxon>
        <taxon>Pucciniomycetes</taxon>
        <taxon>Pucciniales</taxon>
        <taxon>Pucciniaceae</taxon>
        <taxon>Puccinia</taxon>
    </lineage>
</organism>
<gene>
    <name evidence="2" type="ORF">VP01_1940g3</name>
</gene>
<keyword evidence="1" id="KW-0732">Signal</keyword>
<evidence type="ECO:0000313" key="2">
    <source>
        <dbReference type="EMBL" id="KNZ58377.1"/>
    </source>
</evidence>